<dbReference type="STRING" id="47839.BN973_05239"/>
<evidence type="ECO:0000256" key="2">
    <source>
        <dbReference type="ARBA" id="ARBA00023002"/>
    </source>
</evidence>
<accession>A0A024K4U4</accession>
<dbReference type="PANTHER" id="PTHR44196:SF1">
    <property type="entry name" value="DEHYDROGENASE_REDUCTASE SDR FAMILY MEMBER 7B"/>
    <property type="match status" value="1"/>
</dbReference>
<dbReference type="InterPro" id="IPR036291">
    <property type="entry name" value="NAD(P)-bd_dom_sf"/>
</dbReference>
<dbReference type="NCBIfam" id="NF004529">
    <property type="entry name" value="PRK05876.1"/>
    <property type="match status" value="1"/>
</dbReference>
<dbReference type="GO" id="GO:0016020">
    <property type="term" value="C:membrane"/>
    <property type="evidence" value="ECO:0007669"/>
    <property type="project" value="TreeGrafter"/>
</dbReference>
<dbReference type="SMART" id="SM00822">
    <property type="entry name" value="PKS_KR"/>
    <property type="match status" value="1"/>
</dbReference>
<dbReference type="Gene3D" id="3.40.50.720">
    <property type="entry name" value="NAD(P)-binding Rossmann-like Domain"/>
    <property type="match status" value="1"/>
</dbReference>
<reference evidence="5" key="1">
    <citation type="journal article" date="2014" name="Genome Announc.">
        <title>Draft Genome Sequence of Mycobacterium triplex DSM 44626.</title>
        <authorList>
            <person name="Sassi M."/>
            <person name="Croce O."/>
            <person name="Robert C."/>
            <person name="Raoult D."/>
            <person name="Drancourt M."/>
        </authorList>
    </citation>
    <scope>NUCLEOTIDE SEQUENCE [LARGE SCALE GENOMIC DNA]</scope>
    <source>
        <strain evidence="5">DSM 44626</strain>
    </source>
</reference>
<reference evidence="5" key="2">
    <citation type="submission" date="2014-04" db="EMBL/GenBank/DDBJ databases">
        <authorList>
            <person name="Urmite Genomes U."/>
        </authorList>
    </citation>
    <scope>NUCLEOTIDE SEQUENCE</scope>
    <source>
        <strain evidence="5">DSM 44626</strain>
    </source>
</reference>
<dbReference type="InterPro" id="IPR020904">
    <property type="entry name" value="Sc_DH/Rdtase_CS"/>
</dbReference>
<dbReference type="PRINTS" id="PR00081">
    <property type="entry name" value="GDHRDH"/>
</dbReference>
<dbReference type="CDD" id="cd05233">
    <property type="entry name" value="SDR_c"/>
    <property type="match status" value="1"/>
</dbReference>
<dbReference type="FunFam" id="3.40.50.720:FF:000084">
    <property type="entry name" value="Short-chain dehydrogenase reductase"/>
    <property type="match status" value="1"/>
</dbReference>
<dbReference type="PRINTS" id="PR00080">
    <property type="entry name" value="SDRFAMILY"/>
</dbReference>
<dbReference type="PANTHER" id="PTHR44196">
    <property type="entry name" value="DEHYDROGENASE/REDUCTASE SDR FAMILY MEMBER 7B"/>
    <property type="match status" value="1"/>
</dbReference>
<evidence type="ECO:0000313" key="5">
    <source>
        <dbReference type="EMBL" id="CDO90839.1"/>
    </source>
</evidence>
<evidence type="ECO:0000259" key="4">
    <source>
        <dbReference type="SMART" id="SM00822"/>
    </source>
</evidence>
<keyword evidence="2" id="KW-0560">Oxidoreductase</keyword>
<dbReference type="HOGENOM" id="CLU_010194_2_1_11"/>
<dbReference type="GO" id="GO:0016491">
    <property type="term" value="F:oxidoreductase activity"/>
    <property type="evidence" value="ECO:0007669"/>
    <property type="project" value="UniProtKB-KW"/>
</dbReference>
<dbReference type="EMBL" id="HG964446">
    <property type="protein sequence ID" value="CDO90839.1"/>
    <property type="molecule type" value="Genomic_DNA"/>
</dbReference>
<dbReference type="InterPro" id="IPR002347">
    <property type="entry name" value="SDR_fam"/>
</dbReference>
<feature type="domain" description="Ketoreductase" evidence="4">
    <location>
        <begin position="29"/>
        <end position="208"/>
    </location>
</feature>
<organism evidence="5">
    <name type="scientific">Mycobacterium triplex</name>
    <dbReference type="NCBI Taxonomy" id="47839"/>
    <lineage>
        <taxon>Bacteria</taxon>
        <taxon>Bacillati</taxon>
        <taxon>Actinomycetota</taxon>
        <taxon>Actinomycetes</taxon>
        <taxon>Mycobacteriales</taxon>
        <taxon>Mycobacteriaceae</taxon>
        <taxon>Mycobacterium</taxon>
        <taxon>Mycobacterium simiae complex</taxon>
    </lineage>
</organism>
<sequence>MPYLYESSHTACIAGVILSDSMDGFEGRGAVITGGASGIGLATATEFARRGARIVLADVDKAALEHAVARLKSEGVEAHGVECDVRHVEEMTNLADESFRLLGQVDVVFSNAGIVVAGPLVTMTHEDWRWVIDIDLWGSIHAVEAFVPRLIEQGKGGHIAFTASFAGLVPNAGLGAYGVAKYGVVGLAETLAREVKDNGIGVSVLCPMVVETKLVSNSERIRGADYGLASTPDLTEGFGPLPPTQDQGVTVDEVARLTADAILANRLYILPHEAARASVKRRFERIDHTFDDQAAEGWTH</sequence>
<dbReference type="Proteomes" id="UP000028880">
    <property type="component" value="Unassembled WGS sequence"/>
</dbReference>
<evidence type="ECO:0000256" key="3">
    <source>
        <dbReference type="RuleBase" id="RU000363"/>
    </source>
</evidence>
<dbReference type="AlphaFoldDB" id="A0A024K4U4"/>
<comment type="similarity">
    <text evidence="1 3">Belongs to the short-chain dehydrogenases/reductases (SDR) family.</text>
</comment>
<gene>
    <name evidence="5" type="ORF">BN973_05239</name>
</gene>
<proteinExistence type="inferred from homology"/>
<dbReference type="eggNOG" id="COG1028">
    <property type="taxonomic scope" value="Bacteria"/>
</dbReference>
<dbReference type="Pfam" id="PF00106">
    <property type="entry name" value="adh_short"/>
    <property type="match status" value="1"/>
</dbReference>
<protein>
    <submittedName>
        <fullName evidence="5">Short chain dehydrogenase</fullName>
    </submittedName>
</protein>
<dbReference type="InterPro" id="IPR057326">
    <property type="entry name" value="KR_dom"/>
</dbReference>
<name>A0A024K4U4_9MYCO</name>
<evidence type="ECO:0000256" key="1">
    <source>
        <dbReference type="ARBA" id="ARBA00006484"/>
    </source>
</evidence>
<dbReference type="PROSITE" id="PS00061">
    <property type="entry name" value="ADH_SHORT"/>
    <property type="match status" value="1"/>
</dbReference>
<dbReference type="SUPFAM" id="SSF51735">
    <property type="entry name" value="NAD(P)-binding Rossmann-fold domains"/>
    <property type="match status" value="1"/>
</dbReference>